<feature type="compositionally biased region" description="Low complexity" evidence="8">
    <location>
        <begin position="410"/>
        <end position="425"/>
    </location>
</feature>
<dbReference type="Proteomes" id="UP000813824">
    <property type="component" value="Unassembled WGS sequence"/>
</dbReference>
<name>A0A8K0UVM8_9AGAR</name>
<keyword evidence="10" id="KW-0251">Elongation factor</keyword>
<dbReference type="InterPro" id="IPR027093">
    <property type="entry name" value="EAF_fam"/>
</dbReference>
<evidence type="ECO:0000256" key="8">
    <source>
        <dbReference type="SAM" id="MobiDB-lite"/>
    </source>
</evidence>
<evidence type="ECO:0000256" key="6">
    <source>
        <dbReference type="ARBA" id="ARBA00023163"/>
    </source>
</evidence>
<feature type="compositionally biased region" description="Acidic residues" evidence="8">
    <location>
        <begin position="183"/>
        <end position="194"/>
    </location>
</feature>
<feature type="region of interest" description="Disordered" evidence="8">
    <location>
        <begin position="467"/>
        <end position="491"/>
    </location>
</feature>
<accession>A0A8K0UVM8</accession>
<dbReference type="GO" id="GO:0003711">
    <property type="term" value="F:transcription elongation factor activity"/>
    <property type="evidence" value="ECO:0007669"/>
    <property type="project" value="TreeGrafter"/>
</dbReference>
<feature type="region of interest" description="Disordered" evidence="8">
    <location>
        <begin position="498"/>
        <end position="517"/>
    </location>
</feature>
<reference evidence="10" key="1">
    <citation type="journal article" date="2021" name="New Phytol.">
        <title>Evolutionary innovations through gain and loss of genes in the ectomycorrhizal Boletales.</title>
        <authorList>
            <person name="Wu G."/>
            <person name="Miyauchi S."/>
            <person name="Morin E."/>
            <person name="Kuo A."/>
            <person name="Drula E."/>
            <person name="Varga T."/>
            <person name="Kohler A."/>
            <person name="Feng B."/>
            <person name="Cao Y."/>
            <person name="Lipzen A."/>
            <person name="Daum C."/>
            <person name="Hundley H."/>
            <person name="Pangilinan J."/>
            <person name="Johnson J."/>
            <person name="Barry K."/>
            <person name="LaButti K."/>
            <person name="Ng V."/>
            <person name="Ahrendt S."/>
            <person name="Min B."/>
            <person name="Choi I.G."/>
            <person name="Park H."/>
            <person name="Plett J.M."/>
            <person name="Magnuson J."/>
            <person name="Spatafora J.W."/>
            <person name="Nagy L.G."/>
            <person name="Henrissat B."/>
            <person name="Grigoriev I.V."/>
            <person name="Yang Z.L."/>
            <person name="Xu J."/>
            <person name="Martin F.M."/>
        </authorList>
    </citation>
    <scope>NUCLEOTIDE SEQUENCE</scope>
    <source>
        <strain evidence="10">KKN 215</strain>
    </source>
</reference>
<feature type="region of interest" description="Disordered" evidence="8">
    <location>
        <begin position="522"/>
        <end position="560"/>
    </location>
</feature>
<evidence type="ECO:0000256" key="4">
    <source>
        <dbReference type="ARBA" id="ARBA00023015"/>
    </source>
</evidence>
<evidence type="ECO:0000256" key="5">
    <source>
        <dbReference type="ARBA" id="ARBA00023159"/>
    </source>
</evidence>
<comment type="similarity">
    <text evidence="2">Belongs to the EAF family.</text>
</comment>
<comment type="subcellular location">
    <subcellularLocation>
        <location evidence="1">Nucleus</location>
    </subcellularLocation>
</comment>
<feature type="compositionally biased region" description="Low complexity" evidence="8">
    <location>
        <begin position="313"/>
        <end position="324"/>
    </location>
</feature>
<organism evidence="10 11">
    <name type="scientific">Cristinia sonorae</name>
    <dbReference type="NCBI Taxonomy" id="1940300"/>
    <lineage>
        <taxon>Eukaryota</taxon>
        <taxon>Fungi</taxon>
        <taxon>Dikarya</taxon>
        <taxon>Basidiomycota</taxon>
        <taxon>Agaricomycotina</taxon>
        <taxon>Agaricomycetes</taxon>
        <taxon>Agaricomycetidae</taxon>
        <taxon>Agaricales</taxon>
        <taxon>Pleurotineae</taxon>
        <taxon>Stephanosporaceae</taxon>
        <taxon>Cristinia</taxon>
    </lineage>
</organism>
<feature type="compositionally biased region" description="Low complexity" evidence="8">
    <location>
        <begin position="195"/>
        <end position="210"/>
    </location>
</feature>
<dbReference type="GO" id="GO:0003746">
    <property type="term" value="F:translation elongation factor activity"/>
    <property type="evidence" value="ECO:0007669"/>
    <property type="project" value="UniProtKB-KW"/>
</dbReference>
<keyword evidence="3" id="KW-0597">Phosphoprotein</keyword>
<keyword evidence="11" id="KW-1185">Reference proteome</keyword>
<dbReference type="OrthoDB" id="125903at2759"/>
<proteinExistence type="inferred from homology"/>
<dbReference type="InterPro" id="IPR019194">
    <property type="entry name" value="Tscrpt_elong_fac_Eaf_N"/>
</dbReference>
<evidence type="ECO:0000313" key="11">
    <source>
        <dbReference type="Proteomes" id="UP000813824"/>
    </source>
</evidence>
<protein>
    <submittedName>
        <fullName evidence="10">RNA polymerase II transcription elongation factor-domain-containing protein</fullName>
    </submittedName>
</protein>
<feature type="compositionally biased region" description="Low complexity" evidence="8">
    <location>
        <begin position="263"/>
        <end position="283"/>
    </location>
</feature>
<evidence type="ECO:0000313" key="10">
    <source>
        <dbReference type="EMBL" id="KAH8105483.1"/>
    </source>
</evidence>
<dbReference type="EMBL" id="JAEVFJ010000004">
    <property type="protein sequence ID" value="KAH8105483.1"/>
    <property type="molecule type" value="Genomic_DNA"/>
</dbReference>
<keyword evidence="5" id="KW-0010">Activator</keyword>
<feature type="compositionally biased region" description="Low complexity" evidence="8">
    <location>
        <begin position="145"/>
        <end position="167"/>
    </location>
</feature>
<dbReference type="PANTHER" id="PTHR15970:SF2">
    <property type="entry name" value="ELL-ASSOCIATED FACTOR EAF"/>
    <property type="match status" value="1"/>
</dbReference>
<sequence length="560" mass="59177">MASVDSSWTPPPAGTYDVALGHSLSRALKARKGETVRSKVERELYSFRYNFRPESIDSTANGTLTVKKGEDQEAKVTVERPSQFEDGGHSFVGVAPPAKEFDCVLIFDPQTMSFTLEKVDSSVKLTYDRKTPAGPRKAVSPNPIASASSSRPSTSSSLSQPLQSSSRGKPSRQAVADTGGHDEDAEGDIDDDFLDLLPATTTQPPTITKKTAGKELTAITKGKQTAASGMANRAPANQSRPAPPARPSDDSEPEEALSKQIRPTPSASQTAPAAKATKAATGTKVRKKSAAMSKVEKLAKSAFRSFPPPRPAPSQMQPSASTSSVLPKPTAESPPKLTVGAKREREAEVQPPPPAPAPATASQLRQKRQKILPTPKPEKPKEPFSLALPTGSEFNLPSAISAPSIIATAPPAAAATPEPVAAAAAEDSDPDDWDEVVQLSASAPVLPTPQPPPLQPVRAIQMEVIIPTASRRPEPDPPVVDGSDGLLGGDEDFLQDMFDEEAAEEDADPEAAEDDFLQDAMIEKPPPKSMNDLALEGALGPLWGDDDDDDSSDESESDDE</sequence>
<dbReference type="PANTHER" id="PTHR15970">
    <property type="entry name" value="ELL-ASSOCIATED FACTOR EAF"/>
    <property type="match status" value="1"/>
</dbReference>
<evidence type="ECO:0000256" key="7">
    <source>
        <dbReference type="ARBA" id="ARBA00023242"/>
    </source>
</evidence>
<keyword evidence="10" id="KW-0648">Protein biosynthesis</keyword>
<keyword evidence="4" id="KW-0805">Transcription regulation</keyword>
<gene>
    <name evidence="10" type="ORF">BXZ70DRAFT_1075454</name>
</gene>
<comment type="caution">
    <text evidence="10">The sequence shown here is derived from an EMBL/GenBank/DDBJ whole genome shotgun (WGS) entry which is preliminary data.</text>
</comment>
<dbReference type="AlphaFoldDB" id="A0A8K0UVM8"/>
<keyword evidence="7" id="KW-0539">Nucleus</keyword>
<dbReference type="GO" id="GO:0032783">
    <property type="term" value="C:super elongation complex"/>
    <property type="evidence" value="ECO:0007669"/>
    <property type="project" value="InterPro"/>
</dbReference>
<feature type="region of interest" description="Disordered" evidence="8">
    <location>
        <begin position="127"/>
        <end position="393"/>
    </location>
</feature>
<dbReference type="Pfam" id="PF09816">
    <property type="entry name" value="EAF"/>
    <property type="match status" value="1"/>
</dbReference>
<feature type="region of interest" description="Disordered" evidence="8">
    <location>
        <begin position="410"/>
        <end position="433"/>
    </location>
</feature>
<dbReference type="GO" id="GO:0006368">
    <property type="term" value="P:transcription elongation by RNA polymerase II"/>
    <property type="evidence" value="ECO:0007669"/>
    <property type="project" value="InterPro"/>
</dbReference>
<evidence type="ECO:0000256" key="3">
    <source>
        <dbReference type="ARBA" id="ARBA00022553"/>
    </source>
</evidence>
<evidence type="ECO:0000256" key="2">
    <source>
        <dbReference type="ARBA" id="ARBA00007798"/>
    </source>
</evidence>
<evidence type="ECO:0000259" key="9">
    <source>
        <dbReference type="Pfam" id="PF09816"/>
    </source>
</evidence>
<evidence type="ECO:0000256" key="1">
    <source>
        <dbReference type="ARBA" id="ARBA00004123"/>
    </source>
</evidence>
<feature type="compositionally biased region" description="Acidic residues" evidence="8">
    <location>
        <begin position="544"/>
        <end position="560"/>
    </location>
</feature>
<keyword evidence="6" id="KW-0804">Transcription</keyword>
<feature type="domain" description="Transcription elongation factor Eaf N-terminal" evidence="9">
    <location>
        <begin position="16"/>
        <end position="130"/>
    </location>
</feature>